<dbReference type="Proteomes" id="UP000234323">
    <property type="component" value="Unassembled WGS sequence"/>
</dbReference>
<evidence type="ECO:0000313" key="1">
    <source>
        <dbReference type="EMBL" id="PKY59103.1"/>
    </source>
</evidence>
<proteinExistence type="predicted"/>
<name>A0A2I1HJQ0_9GLOM</name>
<gene>
    <name evidence="1" type="ORF">RhiirA4_481581</name>
</gene>
<dbReference type="AlphaFoldDB" id="A0A2I1HJQ0"/>
<dbReference type="EMBL" id="LLXI01003363">
    <property type="protein sequence ID" value="PKY59103.1"/>
    <property type="molecule type" value="Genomic_DNA"/>
</dbReference>
<dbReference type="VEuPathDB" id="FungiDB:RhiirFUN_015185"/>
<accession>A0A2I1HJQ0</accession>
<sequence length="153" mass="18020">MQEKQNCDRQPFQTHWIKSSCCGTCHILLGLPLYHSSRQFVFLNLNKEAARWICGTGESEKSYSVNDSGQTEKSPLKIYWDRPTELEDFTLFQLHLTHKLIKGRWKECQQENIVHVFSRLSPLCEDPQWEEFCRVKVLLHVIAIDTKLERINV</sequence>
<evidence type="ECO:0000313" key="2">
    <source>
        <dbReference type="Proteomes" id="UP000234323"/>
    </source>
</evidence>
<reference evidence="1 2" key="1">
    <citation type="submission" date="2015-10" db="EMBL/GenBank/DDBJ databases">
        <title>Genome analyses suggest a sexual origin of heterokaryosis in a supposedly ancient asexual fungus.</title>
        <authorList>
            <person name="Ropars J."/>
            <person name="Sedzielewska K."/>
            <person name="Noel J."/>
            <person name="Charron P."/>
            <person name="Farinelli L."/>
            <person name="Marton T."/>
            <person name="Kruger M."/>
            <person name="Pelin A."/>
            <person name="Brachmann A."/>
            <person name="Corradi N."/>
        </authorList>
    </citation>
    <scope>NUCLEOTIDE SEQUENCE [LARGE SCALE GENOMIC DNA]</scope>
    <source>
        <strain evidence="1 2">A4</strain>
    </source>
</reference>
<dbReference type="VEuPathDB" id="FungiDB:RhiirA1_500167"/>
<organism evidence="1 2">
    <name type="scientific">Rhizophagus irregularis</name>
    <dbReference type="NCBI Taxonomy" id="588596"/>
    <lineage>
        <taxon>Eukaryota</taxon>
        <taxon>Fungi</taxon>
        <taxon>Fungi incertae sedis</taxon>
        <taxon>Mucoromycota</taxon>
        <taxon>Glomeromycotina</taxon>
        <taxon>Glomeromycetes</taxon>
        <taxon>Glomerales</taxon>
        <taxon>Glomeraceae</taxon>
        <taxon>Rhizophagus</taxon>
    </lineage>
</organism>
<protein>
    <submittedName>
        <fullName evidence="1">Uncharacterized protein</fullName>
    </submittedName>
</protein>
<keyword evidence="2" id="KW-1185">Reference proteome</keyword>
<comment type="caution">
    <text evidence="1">The sequence shown here is derived from an EMBL/GenBank/DDBJ whole genome shotgun (WGS) entry which is preliminary data.</text>
</comment>